<keyword evidence="2 6" id="KW-0645">Protease</keyword>
<keyword evidence="11" id="KW-1185">Reference proteome</keyword>
<feature type="domain" description="Inhibitor I9" evidence="9">
    <location>
        <begin position="35"/>
        <end position="110"/>
    </location>
</feature>
<dbReference type="InterPro" id="IPR037045">
    <property type="entry name" value="S8pro/Inhibitor_I9_sf"/>
</dbReference>
<dbReference type="InterPro" id="IPR036852">
    <property type="entry name" value="Peptidase_S8/S53_dom_sf"/>
</dbReference>
<dbReference type="GO" id="GO:0006508">
    <property type="term" value="P:proteolysis"/>
    <property type="evidence" value="ECO:0007669"/>
    <property type="project" value="UniProtKB-KW"/>
</dbReference>
<evidence type="ECO:0000259" key="9">
    <source>
        <dbReference type="Pfam" id="PF05922"/>
    </source>
</evidence>
<feature type="region of interest" description="Disordered" evidence="7">
    <location>
        <begin position="280"/>
        <end position="313"/>
    </location>
</feature>
<dbReference type="CDD" id="cd04077">
    <property type="entry name" value="Peptidases_S8_PCSK9_ProteinaseK_like"/>
    <property type="match status" value="1"/>
</dbReference>
<dbReference type="Gene3D" id="3.30.70.80">
    <property type="entry name" value="Peptidase S8 propeptide/proteinase inhibitor I9"/>
    <property type="match status" value="1"/>
</dbReference>
<evidence type="ECO:0000256" key="1">
    <source>
        <dbReference type="ARBA" id="ARBA00011073"/>
    </source>
</evidence>
<dbReference type="InterPro" id="IPR000209">
    <property type="entry name" value="Peptidase_S8/S53_dom"/>
</dbReference>
<organism evidence="10 11">
    <name type="scientific">Myriangium duriaei CBS 260.36</name>
    <dbReference type="NCBI Taxonomy" id="1168546"/>
    <lineage>
        <taxon>Eukaryota</taxon>
        <taxon>Fungi</taxon>
        <taxon>Dikarya</taxon>
        <taxon>Ascomycota</taxon>
        <taxon>Pezizomycotina</taxon>
        <taxon>Dothideomycetes</taxon>
        <taxon>Dothideomycetidae</taxon>
        <taxon>Myriangiales</taxon>
        <taxon>Myriangiaceae</taxon>
        <taxon>Myriangium</taxon>
    </lineage>
</organism>
<evidence type="ECO:0000256" key="3">
    <source>
        <dbReference type="ARBA" id="ARBA00022729"/>
    </source>
</evidence>
<evidence type="ECO:0000256" key="2">
    <source>
        <dbReference type="ARBA" id="ARBA00022670"/>
    </source>
</evidence>
<dbReference type="PANTHER" id="PTHR43806:SF11">
    <property type="entry name" value="CEREVISIN-RELATED"/>
    <property type="match status" value="1"/>
</dbReference>
<feature type="active site" description="Charge relay system" evidence="6">
    <location>
        <position position="158"/>
    </location>
</feature>
<evidence type="ECO:0000256" key="6">
    <source>
        <dbReference type="PROSITE-ProRule" id="PRU01240"/>
    </source>
</evidence>
<evidence type="ECO:0000313" key="10">
    <source>
        <dbReference type="EMBL" id="KAF2150315.1"/>
    </source>
</evidence>
<keyword evidence="3" id="KW-0732">Signal</keyword>
<feature type="active site" description="Charge relay system" evidence="6">
    <location>
        <position position="190"/>
    </location>
</feature>
<dbReference type="PROSITE" id="PS00137">
    <property type="entry name" value="SUBTILASE_HIS"/>
    <property type="match status" value="1"/>
</dbReference>
<dbReference type="GO" id="GO:0004252">
    <property type="term" value="F:serine-type endopeptidase activity"/>
    <property type="evidence" value="ECO:0007669"/>
    <property type="project" value="UniProtKB-UniRule"/>
</dbReference>
<protein>
    <submittedName>
        <fullName evidence="10">Subtilisin-like protein</fullName>
    </submittedName>
</protein>
<dbReference type="PANTHER" id="PTHR43806">
    <property type="entry name" value="PEPTIDASE S8"/>
    <property type="match status" value="1"/>
</dbReference>
<dbReference type="OrthoDB" id="206201at2759"/>
<evidence type="ECO:0000313" key="11">
    <source>
        <dbReference type="Proteomes" id="UP000799439"/>
    </source>
</evidence>
<gene>
    <name evidence="10" type="ORF">K461DRAFT_287264</name>
</gene>
<feature type="domain" description="Peptidase S8/S53" evidence="8">
    <location>
        <begin position="156"/>
        <end position="361"/>
    </location>
</feature>
<name>A0A9P4MDS4_9PEZI</name>
<keyword evidence="5 6" id="KW-0720">Serine protease</keyword>
<evidence type="ECO:0000256" key="4">
    <source>
        <dbReference type="ARBA" id="ARBA00022801"/>
    </source>
</evidence>
<dbReference type="InterPro" id="IPR015500">
    <property type="entry name" value="Peptidase_S8_subtilisin-rel"/>
</dbReference>
<dbReference type="InterPro" id="IPR034193">
    <property type="entry name" value="PCSK9_ProteinaseK-like"/>
</dbReference>
<dbReference type="InterPro" id="IPR010259">
    <property type="entry name" value="S8pro/Inhibitor_I9"/>
</dbReference>
<dbReference type="PROSITE" id="PS51892">
    <property type="entry name" value="SUBTILASE"/>
    <property type="match status" value="1"/>
</dbReference>
<dbReference type="InterPro" id="IPR022398">
    <property type="entry name" value="Peptidase_S8_His-AS"/>
</dbReference>
<dbReference type="FunFam" id="3.40.50.200:FF:000007">
    <property type="entry name" value="Subtilisin-like serine protease"/>
    <property type="match status" value="1"/>
</dbReference>
<dbReference type="PROSITE" id="PS00138">
    <property type="entry name" value="SUBTILASE_SER"/>
    <property type="match status" value="1"/>
</dbReference>
<dbReference type="EMBL" id="ML996089">
    <property type="protein sequence ID" value="KAF2150315.1"/>
    <property type="molecule type" value="Genomic_DNA"/>
</dbReference>
<reference evidence="10" key="1">
    <citation type="journal article" date="2020" name="Stud. Mycol.">
        <title>101 Dothideomycetes genomes: a test case for predicting lifestyles and emergence of pathogens.</title>
        <authorList>
            <person name="Haridas S."/>
            <person name="Albert R."/>
            <person name="Binder M."/>
            <person name="Bloem J."/>
            <person name="Labutti K."/>
            <person name="Salamov A."/>
            <person name="Andreopoulos B."/>
            <person name="Baker S."/>
            <person name="Barry K."/>
            <person name="Bills G."/>
            <person name="Bluhm B."/>
            <person name="Cannon C."/>
            <person name="Castanera R."/>
            <person name="Culley D."/>
            <person name="Daum C."/>
            <person name="Ezra D."/>
            <person name="Gonzalez J."/>
            <person name="Henrissat B."/>
            <person name="Kuo A."/>
            <person name="Liang C."/>
            <person name="Lipzen A."/>
            <person name="Lutzoni F."/>
            <person name="Magnuson J."/>
            <person name="Mondo S."/>
            <person name="Nolan M."/>
            <person name="Ohm R."/>
            <person name="Pangilinan J."/>
            <person name="Park H.-J."/>
            <person name="Ramirez L."/>
            <person name="Alfaro M."/>
            <person name="Sun H."/>
            <person name="Tritt A."/>
            <person name="Yoshinaga Y."/>
            <person name="Zwiers L.-H."/>
            <person name="Turgeon B."/>
            <person name="Goodwin S."/>
            <person name="Spatafora J."/>
            <person name="Crous P."/>
            <person name="Grigoriev I."/>
        </authorList>
    </citation>
    <scope>NUCLEOTIDE SEQUENCE</scope>
    <source>
        <strain evidence="10">CBS 260.36</strain>
    </source>
</reference>
<dbReference type="SUPFAM" id="SSF54897">
    <property type="entry name" value="Protease propeptides/inhibitors"/>
    <property type="match status" value="1"/>
</dbReference>
<dbReference type="InterPro" id="IPR023828">
    <property type="entry name" value="Peptidase_S8_Ser-AS"/>
</dbReference>
<feature type="active site" description="Charge relay system" evidence="6">
    <location>
        <position position="346"/>
    </location>
</feature>
<dbReference type="AlphaFoldDB" id="A0A9P4MDS4"/>
<evidence type="ECO:0000256" key="5">
    <source>
        <dbReference type="ARBA" id="ARBA00022825"/>
    </source>
</evidence>
<comment type="caution">
    <text evidence="10">The sequence shown here is derived from an EMBL/GenBank/DDBJ whole genome shotgun (WGS) entry which is preliminary data.</text>
</comment>
<proteinExistence type="inferred from homology"/>
<sequence length="401" mass="43517">MHLPDLREMLMVALLSSIYAKRALNEPDANNKSDRYIVTLKSEVDLHEHIRFVQDLSKTSKIDDNHTFLGISHNYTFGDFKAYAGQLDVSVVTQLKNHGDVLAVEQDRVWNPFETTDLIKQSSPPYALHLISHRGTNDKGTYYYDSSAGQGTYGYVVDSGIFTSHTDFEGRAMLGYNAIKNVPFEDVDGHGTHVASTMCGSKFGVAKKCNLVAVKIINKGLTIPSYMLDGYVWAVNDIIAKKRQANAVINVSLGGPFSLSLNRAVDHAYSQGITTIASAGNQDQDAHKESPGSAAGAITVASTDAQRRRARKSNWGRDVDIFAPGDRIVGAAATSDKGTAVRSGTSQAAPHVAGLVLYFKAMSHLPDAKATREHLLKVATPGVVQDPMRAANRFAYNGCGR</sequence>
<accession>A0A9P4MDS4</accession>
<dbReference type="Gene3D" id="3.40.50.200">
    <property type="entry name" value="Peptidase S8/S53 domain"/>
    <property type="match status" value="1"/>
</dbReference>
<evidence type="ECO:0000259" key="8">
    <source>
        <dbReference type="Pfam" id="PF00082"/>
    </source>
</evidence>
<keyword evidence="4 6" id="KW-0378">Hydrolase</keyword>
<dbReference type="InterPro" id="IPR050131">
    <property type="entry name" value="Peptidase_S8_subtilisin-like"/>
</dbReference>
<dbReference type="SUPFAM" id="SSF52743">
    <property type="entry name" value="Subtilisin-like"/>
    <property type="match status" value="1"/>
</dbReference>
<dbReference type="Pfam" id="PF05922">
    <property type="entry name" value="Inhibitor_I9"/>
    <property type="match status" value="1"/>
</dbReference>
<dbReference type="Pfam" id="PF00082">
    <property type="entry name" value="Peptidase_S8"/>
    <property type="match status" value="1"/>
</dbReference>
<comment type="similarity">
    <text evidence="1 6">Belongs to the peptidase S8 family.</text>
</comment>
<evidence type="ECO:0000256" key="7">
    <source>
        <dbReference type="SAM" id="MobiDB-lite"/>
    </source>
</evidence>
<dbReference type="Proteomes" id="UP000799439">
    <property type="component" value="Unassembled WGS sequence"/>
</dbReference>
<dbReference type="PRINTS" id="PR00723">
    <property type="entry name" value="SUBTILISIN"/>
</dbReference>